<dbReference type="EMBL" id="LAZR01007214">
    <property type="protein sequence ID" value="KKM86695.1"/>
    <property type="molecule type" value="Genomic_DNA"/>
</dbReference>
<accession>A0A0F9ND49</accession>
<dbReference type="AlphaFoldDB" id="A0A0F9ND49"/>
<comment type="caution">
    <text evidence="1">The sequence shown here is derived from an EMBL/GenBank/DDBJ whole genome shotgun (WGS) entry which is preliminary data.</text>
</comment>
<evidence type="ECO:0000313" key="1">
    <source>
        <dbReference type="EMBL" id="KKM86695.1"/>
    </source>
</evidence>
<gene>
    <name evidence="1" type="ORF">LCGC14_1276410</name>
</gene>
<sequence length="128" mass="14400">MSPSDRGEIVTTDTEQDKEKVWEGADTVERLTPEEITELARDSVTNLVFITNSQDGINLSFGLVLSLLLPKAHERYIESIGAVYEYISKAGPRSINGMPMFTSVRFLHIEDMPLLTEERSRLKAAIEE</sequence>
<protein>
    <submittedName>
        <fullName evidence="1">Uncharacterized protein</fullName>
    </submittedName>
</protein>
<organism evidence="1">
    <name type="scientific">marine sediment metagenome</name>
    <dbReference type="NCBI Taxonomy" id="412755"/>
    <lineage>
        <taxon>unclassified sequences</taxon>
        <taxon>metagenomes</taxon>
        <taxon>ecological metagenomes</taxon>
    </lineage>
</organism>
<reference evidence="1" key="1">
    <citation type="journal article" date="2015" name="Nature">
        <title>Complex archaea that bridge the gap between prokaryotes and eukaryotes.</title>
        <authorList>
            <person name="Spang A."/>
            <person name="Saw J.H."/>
            <person name="Jorgensen S.L."/>
            <person name="Zaremba-Niedzwiedzka K."/>
            <person name="Martijn J."/>
            <person name="Lind A.E."/>
            <person name="van Eijk R."/>
            <person name="Schleper C."/>
            <person name="Guy L."/>
            <person name="Ettema T.J."/>
        </authorList>
    </citation>
    <scope>NUCLEOTIDE SEQUENCE</scope>
</reference>
<proteinExistence type="predicted"/>
<name>A0A0F9ND49_9ZZZZ</name>